<feature type="compositionally biased region" description="Basic and acidic residues" evidence="1">
    <location>
        <begin position="127"/>
        <end position="140"/>
    </location>
</feature>
<reference evidence="2 3" key="1">
    <citation type="journal article" date="2014" name="BMC Genomics">
        <title>Genome sequencing of four Aureobasidium pullulans varieties: biotechnological potential, stress tolerance, and description of new species.</title>
        <authorList>
            <person name="Gostin Ar C."/>
            <person name="Ohm R.A."/>
            <person name="Kogej T."/>
            <person name="Sonjak S."/>
            <person name="Turk M."/>
            <person name="Zajc J."/>
            <person name="Zalar P."/>
            <person name="Grube M."/>
            <person name="Sun H."/>
            <person name="Han J."/>
            <person name="Sharma A."/>
            <person name="Chiniquy J."/>
            <person name="Ngan C.Y."/>
            <person name="Lipzen A."/>
            <person name="Barry K."/>
            <person name="Grigoriev I.V."/>
            <person name="Gunde-Cimerman N."/>
        </authorList>
    </citation>
    <scope>NUCLEOTIDE SEQUENCE [LARGE SCALE GENOMIC DNA]</scope>
    <source>
        <strain evidence="2 3">CBS 110374</strain>
    </source>
</reference>
<evidence type="ECO:0000313" key="3">
    <source>
        <dbReference type="Proteomes" id="UP000030672"/>
    </source>
</evidence>
<feature type="compositionally biased region" description="Low complexity" evidence="1">
    <location>
        <begin position="26"/>
        <end position="39"/>
    </location>
</feature>
<accession>A0A074VEW4</accession>
<dbReference type="RefSeq" id="XP_040875986.1">
    <property type="nucleotide sequence ID" value="XM_041025313.1"/>
</dbReference>
<evidence type="ECO:0000256" key="1">
    <source>
        <dbReference type="SAM" id="MobiDB-lite"/>
    </source>
</evidence>
<dbReference type="Proteomes" id="UP000030672">
    <property type="component" value="Unassembled WGS sequence"/>
</dbReference>
<dbReference type="AlphaFoldDB" id="A0A074VEW4"/>
<evidence type="ECO:0000313" key="2">
    <source>
        <dbReference type="EMBL" id="KEQ58963.1"/>
    </source>
</evidence>
<feature type="region of interest" description="Disordered" evidence="1">
    <location>
        <begin position="26"/>
        <end position="140"/>
    </location>
</feature>
<dbReference type="HOGENOM" id="CLU_747998_0_0_1"/>
<keyword evidence="3" id="KW-1185">Reference proteome</keyword>
<dbReference type="EMBL" id="KL584851">
    <property type="protein sequence ID" value="KEQ58963.1"/>
    <property type="molecule type" value="Genomic_DNA"/>
</dbReference>
<name>A0A074VEW4_AURM1</name>
<organism evidence="2 3">
    <name type="scientific">Aureobasidium melanogenum (strain CBS 110374)</name>
    <name type="common">Aureobasidium pullulans var. melanogenum</name>
    <dbReference type="NCBI Taxonomy" id="1043003"/>
    <lineage>
        <taxon>Eukaryota</taxon>
        <taxon>Fungi</taxon>
        <taxon>Dikarya</taxon>
        <taxon>Ascomycota</taxon>
        <taxon>Pezizomycotina</taxon>
        <taxon>Dothideomycetes</taxon>
        <taxon>Dothideomycetidae</taxon>
        <taxon>Dothideales</taxon>
        <taxon>Saccotheciaceae</taxon>
        <taxon>Aureobasidium</taxon>
    </lineage>
</organism>
<proteinExistence type="predicted"/>
<dbReference type="GeneID" id="63918686"/>
<gene>
    <name evidence="2" type="ORF">M437DRAFT_69623</name>
</gene>
<protein>
    <submittedName>
        <fullName evidence="2">Uncharacterized protein</fullName>
    </submittedName>
</protein>
<sequence>MTRPTPIDTQSSNALKRVGTKIVQFLSPRRSSFSPTSPKKSQKPLPPFEPQKLLASAVVLPESSDHGLQRVSSRRSLHPSDSRRSLRSAGPSHARTCSRDSRHHRDRSRDSRPSHGRSMSKASMRSFDSRLTRDEPYRDPEDRNLYLKKDIGVDTVDGIKHLWTNLYHDGNYIGHFYCRQEPRLYPDCFFPGMIIWATHSVFQNNYNAIPGDPMIGITKQAPLYAKMRPMVVLYPTNTGLCCAPMFSLNNRKDWGGEKQYECISITEEGDDWEGETTYYGVLQFRPHPGRRRELKPRTFVSLHQTMYVSTREYIETDLGYLPGDQYNRLMIALDFYQETRKHIAYNYFQEQYKNRGMKLLTGGDVGKHEQKEVDTQNSRMRDYQPVRDDHTMVWSLLGKKKELMASKSKSADWGRLELEEGEILE</sequence>